<dbReference type="EMBL" id="MU866430">
    <property type="protein sequence ID" value="KAK4172388.1"/>
    <property type="molecule type" value="Genomic_DNA"/>
</dbReference>
<dbReference type="InterPro" id="IPR036864">
    <property type="entry name" value="Zn2-C6_fun-type_DNA-bd_sf"/>
</dbReference>
<evidence type="ECO:0000256" key="5">
    <source>
        <dbReference type="ARBA" id="ARBA00023159"/>
    </source>
</evidence>
<evidence type="ECO:0000259" key="10">
    <source>
        <dbReference type="PROSITE" id="PS50048"/>
    </source>
</evidence>
<dbReference type="PANTHER" id="PTHR47663:SF1">
    <property type="entry name" value="XYLANOLYTIC TRANSCRIPTIONAL ACTIVATOR XLNR-RELATED"/>
    <property type="match status" value="1"/>
</dbReference>
<protein>
    <recommendedName>
        <fullName evidence="10">Zn(2)-C6 fungal-type domain-containing protein</fullName>
    </recommendedName>
</protein>
<keyword evidence="2" id="KW-0862">Zinc</keyword>
<feature type="compositionally biased region" description="Polar residues" evidence="9">
    <location>
        <begin position="11"/>
        <end position="51"/>
    </location>
</feature>
<proteinExistence type="inferred from homology"/>
<dbReference type="PROSITE" id="PS00463">
    <property type="entry name" value="ZN2_CY6_FUNGAL_1"/>
    <property type="match status" value="1"/>
</dbReference>
<dbReference type="GO" id="GO:0003677">
    <property type="term" value="F:DNA binding"/>
    <property type="evidence" value="ECO:0007669"/>
    <property type="project" value="UniProtKB-KW"/>
</dbReference>
<dbReference type="Pfam" id="PF04082">
    <property type="entry name" value="Fungal_trans"/>
    <property type="match status" value="1"/>
</dbReference>
<reference evidence="11" key="1">
    <citation type="journal article" date="2023" name="Mol. Phylogenet. Evol.">
        <title>Genome-scale phylogeny and comparative genomics of the fungal order Sordariales.</title>
        <authorList>
            <person name="Hensen N."/>
            <person name="Bonometti L."/>
            <person name="Westerberg I."/>
            <person name="Brannstrom I.O."/>
            <person name="Guillou S."/>
            <person name="Cros-Aarteil S."/>
            <person name="Calhoun S."/>
            <person name="Haridas S."/>
            <person name="Kuo A."/>
            <person name="Mondo S."/>
            <person name="Pangilinan J."/>
            <person name="Riley R."/>
            <person name="LaButti K."/>
            <person name="Andreopoulos B."/>
            <person name="Lipzen A."/>
            <person name="Chen C."/>
            <person name="Yan M."/>
            <person name="Daum C."/>
            <person name="Ng V."/>
            <person name="Clum A."/>
            <person name="Steindorff A."/>
            <person name="Ohm R.A."/>
            <person name="Martin F."/>
            <person name="Silar P."/>
            <person name="Natvig D.O."/>
            <person name="Lalanne C."/>
            <person name="Gautier V."/>
            <person name="Ament-Velasquez S.L."/>
            <person name="Kruys A."/>
            <person name="Hutchinson M.I."/>
            <person name="Powell A.J."/>
            <person name="Barry K."/>
            <person name="Miller A.N."/>
            <person name="Grigoriev I.V."/>
            <person name="Debuchy R."/>
            <person name="Gladieux P."/>
            <person name="Hiltunen Thoren M."/>
            <person name="Johannesson H."/>
        </authorList>
    </citation>
    <scope>NUCLEOTIDE SEQUENCE</scope>
    <source>
        <strain evidence="11">CBS 892.96</strain>
    </source>
</reference>
<feature type="domain" description="Zn(2)-C6 fungal-type" evidence="10">
    <location>
        <begin position="133"/>
        <end position="162"/>
    </location>
</feature>
<accession>A0AAN7A370</accession>
<dbReference type="GO" id="GO:0006351">
    <property type="term" value="P:DNA-templated transcription"/>
    <property type="evidence" value="ECO:0007669"/>
    <property type="project" value="InterPro"/>
</dbReference>
<keyword evidence="5" id="KW-0010">Activator</keyword>
<organism evidence="11 12">
    <name type="scientific">Triangularia setosa</name>
    <dbReference type="NCBI Taxonomy" id="2587417"/>
    <lineage>
        <taxon>Eukaryota</taxon>
        <taxon>Fungi</taxon>
        <taxon>Dikarya</taxon>
        <taxon>Ascomycota</taxon>
        <taxon>Pezizomycotina</taxon>
        <taxon>Sordariomycetes</taxon>
        <taxon>Sordariomycetidae</taxon>
        <taxon>Sordariales</taxon>
        <taxon>Podosporaceae</taxon>
        <taxon>Triangularia</taxon>
    </lineage>
</organism>
<comment type="caution">
    <text evidence="11">The sequence shown here is derived from an EMBL/GenBank/DDBJ whole genome shotgun (WGS) entry which is preliminary data.</text>
</comment>
<dbReference type="InterPro" id="IPR051439">
    <property type="entry name" value="XlnR/Xlr1"/>
</dbReference>
<dbReference type="Pfam" id="PF00172">
    <property type="entry name" value="Zn_clus"/>
    <property type="match status" value="1"/>
</dbReference>
<dbReference type="PROSITE" id="PS50048">
    <property type="entry name" value="ZN2_CY6_FUNGAL_2"/>
    <property type="match status" value="1"/>
</dbReference>
<sequence>MSSNYPPPPTNTADAQVSTNDVSASPPVAQNESDGLANQSQVHPQYATDATASAVAHHSLQALQDAVAGPPPPTTPLPLAQPGPSPTSHYAPAPDGLPYHPAVGLPSGQSPVPQGSPATPPGAASKATRLRRACDMCSQRKVKCDETQPCRPCRDLGVDCTFNRTMKRRGPPNKHAEAAKAAKRPRLEPNLSPGPHNAAETLISIAGLHGSQPVWSAELIAPFEILVPLVDDFFKYIHPLAPFPHEPTFRNSFMNREDRTNREFLALLASMIGCLVASFPRAARQHLKHHPDGLAMFPKAINLIERCRVVATEARGTAFPYKDEITVYDAATSYFLGLAAGYTMQWKVCRRFMSQTMDFIREMGYHKPRETGSHMFGVTYRGPPFNHVEDQLGKRIFWCMFVGVRSMVQLGAPQGEIIFPPPTPAEPYPEFPAEVDDQYILPHQILVQPEGVVSLMTGFIQGIKIYMTMNGLVSIELSYGISSLGFHDQKSMLDDCLGAVKQVMDHLPPELTINLGQHANDGSSLSALGDLPNATNYYDTGNNYVYLPPDYLPVQTQTSLQDPETRRLQYEIQKANIYASQLATRSYYVERYLNLRDNHREQARVQAAQAAQAQAYAAENAVNGNGSDGALGSDAVSKSVAAAALHAAAQQQDPIDTHMFAERELIVQNLLTVLTAITQRNMEPNGGSLINKIRQVASTLLNCAPDRKGPVAQKAEEPLSKFVDILMRLERAAPTINPQHAHSLHFDHFGQLSGMIPPPLLEDEEQELRNWADLKEQQIRFLQGGGFVSMI</sequence>
<comment type="similarity">
    <text evidence="8">Belongs to the xlnR/xlr1 family.</text>
</comment>
<dbReference type="SMART" id="SM00066">
    <property type="entry name" value="GAL4"/>
    <property type="match status" value="1"/>
</dbReference>
<keyword evidence="3" id="KW-0805">Transcription regulation</keyword>
<feature type="region of interest" description="Disordered" evidence="9">
    <location>
        <begin position="168"/>
        <end position="191"/>
    </location>
</feature>
<dbReference type="GO" id="GO:0008270">
    <property type="term" value="F:zinc ion binding"/>
    <property type="evidence" value="ECO:0007669"/>
    <property type="project" value="InterPro"/>
</dbReference>
<evidence type="ECO:0000256" key="6">
    <source>
        <dbReference type="ARBA" id="ARBA00023163"/>
    </source>
</evidence>
<evidence type="ECO:0000313" key="11">
    <source>
        <dbReference type="EMBL" id="KAK4172388.1"/>
    </source>
</evidence>
<keyword evidence="1" id="KW-0479">Metal-binding</keyword>
<reference evidence="11" key="2">
    <citation type="submission" date="2023-05" db="EMBL/GenBank/DDBJ databases">
        <authorList>
            <consortium name="Lawrence Berkeley National Laboratory"/>
            <person name="Steindorff A."/>
            <person name="Hensen N."/>
            <person name="Bonometti L."/>
            <person name="Westerberg I."/>
            <person name="Brannstrom I.O."/>
            <person name="Guillou S."/>
            <person name="Cros-Aarteil S."/>
            <person name="Calhoun S."/>
            <person name="Haridas S."/>
            <person name="Kuo A."/>
            <person name="Mondo S."/>
            <person name="Pangilinan J."/>
            <person name="Riley R."/>
            <person name="Labutti K."/>
            <person name="Andreopoulos B."/>
            <person name="Lipzen A."/>
            <person name="Chen C."/>
            <person name="Yanf M."/>
            <person name="Daum C."/>
            <person name="Ng V."/>
            <person name="Clum A."/>
            <person name="Ohm R."/>
            <person name="Martin F."/>
            <person name="Silar P."/>
            <person name="Natvig D."/>
            <person name="Lalanne C."/>
            <person name="Gautier V."/>
            <person name="Ament-Velasquez S.L."/>
            <person name="Kruys A."/>
            <person name="Hutchinson M.I."/>
            <person name="Powell A.J."/>
            <person name="Barry K."/>
            <person name="Miller A.N."/>
            <person name="Grigoriev I.V."/>
            <person name="Debuchy R."/>
            <person name="Gladieux P."/>
            <person name="Thoren M.H."/>
            <person name="Johannesson H."/>
        </authorList>
    </citation>
    <scope>NUCLEOTIDE SEQUENCE</scope>
    <source>
        <strain evidence="11">CBS 892.96</strain>
    </source>
</reference>
<feature type="compositionally biased region" description="Pro residues" evidence="9">
    <location>
        <begin position="1"/>
        <end position="10"/>
    </location>
</feature>
<keyword evidence="12" id="KW-1185">Reference proteome</keyword>
<evidence type="ECO:0000256" key="7">
    <source>
        <dbReference type="ARBA" id="ARBA00023242"/>
    </source>
</evidence>
<keyword evidence="4" id="KW-0238">DNA-binding</keyword>
<evidence type="ECO:0000256" key="8">
    <source>
        <dbReference type="ARBA" id="ARBA00037990"/>
    </source>
</evidence>
<evidence type="ECO:0000256" key="4">
    <source>
        <dbReference type="ARBA" id="ARBA00023125"/>
    </source>
</evidence>
<dbReference type="GO" id="GO:0000981">
    <property type="term" value="F:DNA-binding transcription factor activity, RNA polymerase II-specific"/>
    <property type="evidence" value="ECO:0007669"/>
    <property type="project" value="InterPro"/>
</dbReference>
<evidence type="ECO:0000256" key="1">
    <source>
        <dbReference type="ARBA" id="ARBA00022723"/>
    </source>
</evidence>
<dbReference type="AlphaFoldDB" id="A0AAN7A370"/>
<feature type="compositionally biased region" description="Low complexity" evidence="9">
    <location>
        <begin position="106"/>
        <end position="117"/>
    </location>
</feature>
<gene>
    <name evidence="11" type="ORF">QBC36DRAFT_75305</name>
</gene>
<dbReference type="SUPFAM" id="SSF57701">
    <property type="entry name" value="Zn2/Cys6 DNA-binding domain"/>
    <property type="match status" value="1"/>
</dbReference>
<dbReference type="InterPro" id="IPR007219">
    <property type="entry name" value="XnlR_reg_dom"/>
</dbReference>
<dbReference type="PANTHER" id="PTHR47663">
    <property type="entry name" value="XYLANOLYTIC TRANSCRIPTIONAL ACTIVATOR XLNR-RELATED"/>
    <property type="match status" value="1"/>
</dbReference>
<keyword evidence="6" id="KW-0804">Transcription</keyword>
<dbReference type="CDD" id="cd12148">
    <property type="entry name" value="fungal_TF_MHR"/>
    <property type="match status" value="1"/>
</dbReference>
<dbReference type="Gene3D" id="4.10.240.10">
    <property type="entry name" value="Zn(2)-C6 fungal-type DNA-binding domain"/>
    <property type="match status" value="1"/>
</dbReference>
<name>A0AAN7A370_9PEZI</name>
<dbReference type="CDD" id="cd00067">
    <property type="entry name" value="GAL4"/>
    <property type="match status" value="1"/>
</dbReference>
<keyword evidence="7" id="KW-0539">Nucleus</keyword>
<feature type="compositionally biased region" description="Pro residues" evidence="9">
    <location>
        <begin position="69"/>
        <end position="85"/>
    </location>
</feature>
<feature type="region of interest" description="Disordered" evidence="9">
    <location>
        <begin position="1"/>
        <end position="127"/>
    </location>
</feature>
<evidence type="ECO:0000313" key="12">
    <source>
        <dbReference type="Proteomes" id="UP001302321"/>
    </source>
</evidence>
<evidence type="ECO:0000256" key="2">
    <source>
        <dbReference type="ARBA" id="ARBA00022833"/>
    </source>
</evidence>
<evidence type="ECO:0000256" key="3">
    <source>
        <dbReference type="ARBA" id="ARBA00023015"/>
    </source>
</evidence>
<evidence type="ECO:0000256" key="9">
    <source>
        <dbReference type="SAM" id="MobiDB-lite"/>
    </source>
</evidence>
<dbReference type="Proteomes" id="UP001302321">
    <property type="component" value="Unassembled WGS sequence"/>
</dbReference>
<dbReference type="InterPro" id="IPR001138">
    <property type="entry name" value="Zn2Cys6_DnaBD"/>
</dbReference>